<gene>
    <name evidence="1" type="ORF">K8V32_10500</name>
</gene>
<name>A0A921FPA0_9MICC</name>
<organism evidence="1 2">
    <name type="scientific">Enteractinococcus helveticum</name>
    <dbReference type="NCBI Taxonomy" id="1837282"/>
    <lineage>
        <taxon>Bacteria</taxon>
        <taxon>Bacillati</taxon>
        <taxon>Actinomycetota</taxon>
        <taxon>Actinomycetes</taxon>
        <taxon>Micrococcales</taxon>
        <taxon>Micrococcaceae</taxon>
    </lineage>
</organism>
<protein>
    <submittedName>
        <fullName evidence="1">Uncharacterized protein</fullName>
    </submittedName>
</protein>
<feature type="non-terminal residue" evidence="1">
    <location>
        <position position="169"/>
    </location>
</feature>
<dbReference type="EMBL" id="DYXC01000118">
    <property type="protein sequence ID" value="HJF15211.1"/>
    <property type="molecule type" value="Genomic_DNA"/>
</dbReference>
<reference evidence="1" key="2">
    <citation type="submission" date="2021-09" db="EMBL/GenBank/DDBJ databases">
        <authorList>
            <person name="Gilroy R."/>
        </authorList>
    </citation>
    <scope>NUCLEOTIDE SEQUENCE</scope>
    <source>
        <strain evidence="1">ChiHjej13B12-14962</strain>
    </source>
</reference>
<sequence>MPRDQQHELPGHGKTRARVRAESILIGKFDVEEEIRLRAFYAAKSLSVRYQTGGKRNGITRTVDAHNKVRPYAPDLMPTIYDHGTIRNRAGAYLVEDTVVGEIASRAQLESLIVPVTQRLRRVHQGVGIQEKHLSKIVGGAYRVRWSNLVQEQNINPTIDDAVQRLIDR</sequence>
<proteinExistence type="predicted"/>
<dbReference type="RefSeq" id="WP_303906909.1">
    <property type="nucleotide sequence ID" value="NZ_DYXC01000118.1"/>
</dbReference>
<evidence type="ECO:0000313" key="2">
    <source>
        <dbReference type="Proteomes" id="UP000703315"/>
    </source>
</evidence>
<evidence type="ECO:0000313" key="1">
    <source>
        <dbReference type="EMBL" id="HJF15211.1"/>
    </source>
</evidence>
<dbReference type="Proteomes" id="UP000703315">
    <property type="component" value="Unassembled WGS sequence"/>
</dbReference>
<comment type="caution">
    <text evidence="1">The sequence shown here is derived from an EMBL/GenBank/DDBJ whole genome shotgun (WGS) entry which is preliminary data.</text>
</comment>
<reference evidence="1" key="1">
    <citation type="journal article" date="2021" name="PeerJ">
        <title>Extensive microbial diversity within the chicken gut microbiome revealed by metagenomics and culture.</title>
        <authorList>
            <person name="Gilroy R."/>
            <person name="Ravi A."/>
            <person name="Getino M."/>
            <person name="Pursley I."/>
            <person name="Horton D.L."/>
            <person name="Alikhan N.F."/>
            <person name="Baker D."/>
            <person name="Gharbi K."/>
            <person name="Hall N."/>
            <person name="Watson M."/>
            <person name="Adriaenssens E.M."/>
            <person name="Foster-Nyarko E."/>
            <person name="Jarju S."/>
            <person name="Secka A."/>
            <person name="Antonio M."/>
            <person name="Oren A."/>
            <person name="Chaudhuri R.R."/>
            <person name="La Ragione R."/>
            <person name="Hildebrand F."/>
            <person name="Pallen M.J."/>
        </authorList>
    </citation>
    <scope>NUCLEOTIDE SEQUENCE</scope>
    <source>
        <strain evidence="1">ChiHjej13B12-14962</strain>
    </source>
</reference>
<dbReference type="AlphaFoldDB" id="A0A921FPA0"/>
<accession>A0A921FPA0</accession>